<dbReference type="KEGG" id="halx:M0R89_12720"/>
<evidence type="ECO:0000313" key="2">
    <source>
        <dbReference type="EMBL" id="UPV73403.1"/>
    </source>
</evidence>
<reference evidence="2 3" key="1">
    <citation type="submission" date="2022-04" db="EMBL/GenBank/DDBJ databases">
        <title>Diverse halophilic archaea isolated from saline environments.</title>
        <authorList>
            <person name="Cui H.-L."/>
        </authorList>
    </citation>
    <scope>NUCLEOTIDE SEQUENCE [LARGE SCALE GENOMIC DNA]</scope>
    <source>
        <strain evidence="2 3">XZYJT49</strain>
    </source>
</reference>
<accession>A0A8U0HRM6</accession>
<keyword evidence="1" id="KW-0472">Membrane</keyword>
<dbReference type="Proteomes" id="UP000830729">
    <property type="component" value="Chromosome"/>
</dbReference>
<feature type="transmembrane region" description="Helical" evidence="1">
    <location>
        <begin position="29"/>
        <end position="51"/>
    </location>
</feature>
<evidence type="ECO:0000313" key="3">
    <source>
        <dbReference type="Proteomes" id="UP000830729"/>
    </source>
</evidence>
<dbReference type="AlphaFoldDB" id="A0A8U0HRM6"/>
<feature type="transmembrane region" description="Helical" evidence="1">
    <location>
        <begin position="119"/>
        <end position="140"/>
    </location>
</feature>
<feature type="transmembrane region" description="Helical" evidence="1">
    <location>
        <begin position="91"/>
        <end position="113"/>
    </location>
</feature>
<feature type="transmembrane region" description="Helical" evidence="1">
    <location>
        <begin position="195"/>
        <end position="216"/>
    </location>
</feature>
<keyword evidence="1" id="KW-0812">Transmembrane</keyword>
<dbReference type="GeneID" id="72186077"/>
<feature type="transmembrane region" description="Helical" evidence="1">
    <location>
        <begin position="57"/>
        <end position="79"/>
    </location>
</feature>
<feature type="transmembrane region" description="Helical" evidence="1">
    <location>
        <begin position="160"/>
        <end position="183"/>
    </location>
</feature>
<evidence type="ECO:0000256" key="1">
    <source>
        <dbReference type="SAM" id="Phobius"/>
    </source>
</evidence>
<sequence>MSSHATASLSPNVSPTPPTMIREAIRTTVRAVGVVCLTVVEVTALSVWLGLVVDAEAVSVSALVGVVGLTAGMLVEALLAHVTVNGWSRAIPARALAGLALAETALWVGWFGTAEVTDGLVGVVGAGLAFAVALVARHTVADNVVRGRNALATLVQRTTIGLAVLQAAGATAWFLVVTGAVAVPEWFVSVPVAGFSANAVVGAVLLAAAVFVRHLLAVRHALRRPPRASQSSWRSSRSTLRK</sequence>
<proteinExistence type="predicted"/>
<keyword evidence="1" id="KW-1133">Transmembrane helix</keyword>
<dbReference type="RefSeq" id="WP_248649459.1">
    <property type="nucleotide sequence ID" value="NZ_CP096659.1"/>
</dbReference>
<organism evidence="2 3">
    <name type="scientific">Halorussus limi</name>
    <dbReference type="NCBI Taxonomy" id="2938695"/>
    <lineage>
        <taxon>Archaea</taxon>
        <taxon>Methanobacteriati</taxon>
        <taxon>Methanobacteriota</taxon>
        <taxon>Stenosarchaea group</taxon>
        <taxon>Halobacteria</taxon>
        <taxon>Halobacteriales</taxon>
        <taxon>Haladaptataceae</taxon>
        <taxon>Halorussus</taxon>
    </lineage>
</organism>
<protein>
    <submittedName>
        <fullName evidence="2">Uncharacterized protein</fullName>
    </submittedName>
</protein>
<name>A0A8U0HRM6_9EURY</name>
<keyword evidence="3" id="KW-1185">Reference proteome</keyword>
<gene>
    <name evidence="2" type="ORF">M0R89_12720</name>
</gene>
<dbReference type="EMBL" id="CP096659">
    <property type="protein sequence ID" value="UPV73403.1"/>
    <property type="molecule type" value="Genomic_DNA"/>
</dbReference>